<keyword evidence="2" id="KW-1185">Reference proteome</keyword>
<accession>A0A0G4IW93</accession>
<reference evidence="1 2" key="1">
    <citation type="submission" date="2015-02" db="EMBL/GenBank/DDBJ databases">
        <authorList>
            <person name="Chooi Y.-H."/>
        </authorList>
    </citation>
    <scope>NUCLEOTIDE SEQUENCE [LARGE SCALE GENOMIC DNA]</scope>
    <source>
        <strain evidence="1">E3</strain>
    </source>
</reference>
<organism evidence="1 2">
    <name type="scientific">Plasmodiophora brassicae</name>
    <name type="common">Clubroot disease agent</name>
    <dbReference type="NCBI Taxonomy" id="37360"/>
    <lineage>
        <taxon>Eukaryota</taxon>
        <taxon>Sar</taxon>
        <taxon>Rhizaria</taxon>
        <taxon>Endomyxa</taxon>
        <taxon>Phytomyxea</taxon>
        <taxon>Plasmodiophorida</taxon>
        <taxon>Plasmodiophoridae</taxon>
        <taxon>Plasmodiophora</taxon>
    </lineage>
</organism>
<name>A0A0G4IW93_PLABS</name>
<proteinExistence type="predicted"/>
<dbReference type="EMBL" id="CDSF01000091">
    <property type="protein sequence ID" value="CEO99575.1"/>
    <property type="molecule type" value="Genomic_DNA"/>
</dbReference>
<evidence type="ECO:0000313" key="1">
    <source>
        <dbReference type="EMBL" id="CEO99575.1"/>
    </source>
</evidence>
<evidence type="ECO:0000313" key="2">
    <source>
        <dbReference type="Proteomes" id="UP000039324"/>
    </source>
</evidence>
<dbReference type="Proteomes" id="UP000039324">
    <property type="component" value="Unassembled WGS sequence"/>
</dbReference>
<protein>
    <submittedName>
        <fullName evidence="1">Uncharacterized protein</fullName>
    </submittedName>
</protein>
<gene>
    <name evidence="1" type="ORF">PBRA_007308</name>
</gene>
<sequence>MLAAPRLIVMLVVLCATCVLVLLLMAAGTAPYWDVMPSVGGRLFESDPPPYEYTSPYFLYLIMARGGRPEYLDAVLKTNRSRLVTLSWEENAPTTDVFMPESTITTGRIRLGEFARHLEQETGHRYMYWIWMDEDAVFGPEPVQESIRNWEDFLLEWQPAVGVSDYNPRLPGVIEAMNAGGNADVWSVFSFDGIFNAQHHETLAHMTPLNATYDDESWHMSALINLYKAGAYVDHVLEFRGLKVRNPEHRSPVDYLKSSEVFRRVEPFLPGDHLPRPLAECVEASGRHHFDLTLMMWGTPRRKYWSYDAPMSPATWARRRRSWALHNRTACVLSMRALEDTTPFYVHPIPDPE</sequence>
<dbReference type="AlphaFoldDB" id="A0A0G4IW93"/>
<dbReference type="OrthoDB" id="5948429at2759"/>